<keyword evidence="2" id="KW-1185">Reference proteome</keyword>
<reference evidence="1 2" key="3">
    <citation type="journal article" date="2010" name="BMC Genomics">
        <title>Transcriptome sequencing and comparative analysis of cucumber flowers with different sex types.</title>
        <authorList>
            <person name="Guo S."/>
            <person name="Zheng Y."/>
            <person name="Joung J.G."/>
            <person name="Liu S."/>
            <person name="Zhang Z."/>
            <person name="Crasta O.R."/>
            <person name="Sobral B.W."/>
            <person name="Xu Y."/>
            <person name="Huang S."/>
            <person name="Fei Z."/>
        </authorList>
    </citation>
    <scope>NUCLEOTIDE SEQUENCE [LARGE SCALE GENOMIC DNA]</scope>
    <source>
        <strain evidence="2">cv. 9930</strain>
    </source>
</reference>
<evidence type="ECO:0000313" key="1">
    <source>
        <dbReference type="EMBL" id="KGN62716.1"/>
    </source>
</evidence>
<gene>
    <name evidence="1" type="ORF">Csa_2G369180</name>
</gene>
<reference evidence="1 2" key="2">
    <citation type="journal article" date="2009" name="PLoS ONE">
        <title>An integrated genetic and cytogenetic map of the cucumber genome.</title>
        <authorList>
            <person name="Ren Y."/>
            <person name="Zhang Z."/>
            <person name="Liu J."/>
            <person name="Staub J.E."/>
            <person name="Han Y."/>
            <person name="Cheng Z."/>
            <person name="Li X."/>
            <person name="Lu J."/>
            <person name="Miao H."/>
            <person name="Kang H."/>
            <person name="Xie B."/>
            <person name="Gu X."/>
            <person name="Wang X."/>
            <person name="Du Y."/>
            <person name="Jin W."/>
            <person name="Huang S."/>
        </authorList>
    </citation>
    <scope>NUCLEOTIDE SEQUENCE [LARGE SCALE GENOMIC DNA]</scope>
    <source>
        <strain evidence="2">cv. 9930</strain>
    </source>
</reference>
<dbReference type="Proteomes" id="UP000029981">
    <property type="component" value="Chromosome 2"/>
</dbReference>
<proteinExistence type="predicted"/>
<reference evidence="1 2" key="4">
    <citation type="journal article" date="2011" name="BMC Genomics">
        <title>RNA-Seq improves annotation of protein-coding genes in the cucumber genome.</title>
        <authorList>
            <person name="Li Z."/>
            <person name="Zhang Z."/>
            <person name="Yan P."/>
            <person name="Huang S."/>
            <person name="Fei Z."/>
            <person name="Lin K."/>
        </authorList>
    </citation>
    <scope>NUCLEOTIDE SEQUENCE [LARGE SCALE GENOMIC DNA]</scope>
    <source>
        <strain evidence="2">cv. 9930</strain>
    </source>
</reference>
<sequence length="82" mass="8955">MSILSISSSSTYFGLPTIRSHHPHRHGSNLNLTHLHNHNSLPLIPTTKTNPKSSTCTRNMAIYSADSIIGLPSLPPFHDTPS</sequence>
<organism evidence="1 2">
    <name type="scientific">Cucumis sativus</name>
    <name type="common">Cucumber</name>
    <dbReference type="NCBI Taxonomy" id="3659"/>
    <lineage>
        <taxon>Eukaryota</taxon>
        <taxon>Viridiplantae</taxon>
        <taxon>Streptophyta</taxon>
        <taxon>Embryophyta</taxon>
        <taxon>Tracheophyta</taxon>
        <taxon>Spermatophyta</taxon>
        <taxon>Magnoliopsida</taxon>
        <taxon>eudicotyledons</taxon>
        <taxon>Gunneridae</taxon>
        <taxon>Pentapetalae</taxon>
        <taxon>rosids</taxon>
        <taxon>fabids</taxon>
        <taxon>Cucurbitales</taxon>
        <taxon>Cucurbitaceae</taxon>
        <taxon>Benincaseae</taxon>
        <taxon>Cucumis</taxon>
    </lineage>
</organism>
<accession>A0A0A0LRS4</accession>
<dbReference type="Gramene" id="KGN62716">
    <property type="protein sequence ID" value="KGN62716"/>
    <property type="gene ID" value="Csa_2G369180"/>
</dbReference>
<name>A0A0A0LRS4_CUCSA</name>
<evidence type="ECO:0000313" key="2">
    <source>
        <dbReference type="Proteomes" id="UP000029981"/>
    </source>
</evidence>
<dbReference type="EMBL" id="CM002923">
    <property type="protein sequence ID" value="KGN62716.1"/>
    <property type="molecule type" value="Genomic_DNA"/>
</dbReference>
<dbReference type="AlphaFoldDB" id="A0A0A0LRS4"/>
<protein>
    <submittedName>
        <fullName evidence="1">Uncharacterized protein</fullName>
    </submittedName>
</protein>
<reference evidence="1 2" key="1">
    <citation type="journal article" date="2009" name="Nat. Genet.">
        <title>The genome of the cucumber, Cucumis sativus L.</title>
        <authorList>
            <person name="Huang S."/>
            <person name="Li R."/>
            <person name="Zhang Z."/>
            <person name="Li L."/>
            <person name="Gu X."/>
            <person name="Fan W."/>
            <person name="Lucas W.J."/>
            <person name="Wang X."/>
            <person name="Xie B."/>
            <person name="Ni P."/>
            <person name="Ren Y."/>
            <person name="Zhu H."/>
            <person name="Li J."/>
            <person name="Lin K."/>
            <person name="Jin W."/>
            <person name="Fei Z."/>
            <person name="Li G."/>
            <person name="Staub J."/>
            <person name="Kilian A."/>
            <person name="van der Vossen E.A."/>
            <person name="Wu Y."/>
            <person name="Guo J."/>
            <person name="He J."/>
            <person name="Jia Z."/>
            <person name="Ren Y."/>
            <person name="Tian G."/>
            <person name="Lu Y."/>
            <person name="Ruan J."/>
            <person name="Qian W."/>
            <person name="Wang M."/>
            <person name="Huang Q."/>
            <person name="Li B."/>
            <person name="Xuan Z."/>
            <person name="Cao J."/>
            <person name="Asan"/>
            <person name="Wu Z."/>
            <person name="Zhang J."/>
            <person name="Cai Q."/>
            <person name="Bai Y."/>
            <person name="Zhao B."/>
            <person name="Han Y."/>
            <person name="Li Y."/>
            <person name="Li X."/>
            <person name="Wang S."/>
            <person name="Shi Q."/>
            <person name="Liu S."/>
            <person name="Cho W.K."/>
            <person name="Kim J.Y."/>
            <person name="Xu Y."/>
            <person name="Heller-Uszynska K."/>
            <person name="Miao H."/>
            <person name="Cheng Z."/>
            <person name="Zhang S."/>
            <person name="Wu J."/>
            <person name="Yang Y."/>
            <person name="Kang H."/>
            <person name="Li M."/>
            <person name="Liang H."/>
            <person name="Ren X."/>
            <person name="Shi Z."/>
            <person name="Wen M."/>
            <person name="Jian M."/>
            <person name="Yang H."/>
            <person name="Zhang G."/>
            <person name="Yang Z."/>
            <person name="Chen R."/>
            <person name="Liu S."/>
            <person name="Li J."/>
            <person name="Ma L."/>
            <person name="Liu H."/>
            <person name="Zhou Y."/>
            <person name="Zhao J."/>
            <person name="Fang X."/>
            <person name="Li G."/>
            <person name="Fang L."/>
            <person name="Li Y."/>
            <person name="Liu D."/>
            <person name="Zheng H."/>
            <person name="Zhang Y."/>
            <person name="Qin N."/>
            <person name="Li Z."/>
            <person name="Yang G."/>
            <person name="Yang S."/>
            <person name="Bolund L."/>
            <person name="Kristiansen K."/>
            <person name="Zheng H."/>
            <person name="Li S."/>
            <person name="Zhang X."/>
            <person name="Yang H."/>
            <person name="Wang J."/>
            <person name="Sun R."/>
            <person name="Zhang B."/>
            <person name="Jiang S."/>
            <person name="Wang J."/>
            <person name="Du Y."/>
            <person name="Li S."/>
        </authorList>
    </citation>
    <scope>NUCLEOTIDE SEQUENCE [LARGE SCALE GENOMIC DNA]</scope>
    <source>
        <strain evidence="2">cv. 9930</strain>
    </source>
</reference>